<gene>
    <name evidence="1" type="ORF">CRN84_04455</name>
</gene>
<dbReference type="AlphaFoldDB" id="A0A2C6DJK9"/>
<organism evidence="1 2">
    <name type="scientific">Budvicia aquatica</name>
    <dbReference type="NCBI Taxonomy" id="82979"/>
    <lineage>
        <taxon>Bacteria</taxon>
        <taxon>Pseudomonadati</taxon>
        <taxon>Pseudomonadota</taxon>
        <taxon>Gammaproteobacteria</taxon>
        <taxon>Enterobacterales</taxon>
        <taxon>Budviciaceae</taxon>
        <taxon>Budvicia</taxon>
    </lineage>
</organism>
<dbReference type="Proteomes" id="UP000224974">
    <property type="component" value="Unassembled WGS sequence"/>
</dbReference>
<name>A0A2C6DJK9_9GAMM</name>
<proteinExistence type="predicted"/>
<evidence type="ECO:0000313" key="1">
    <source>
        <dbReference type="EMBL" id="PHI28625.1"/>
    </source>
</evidence>
<reference evidence="2" key="1">
    <citation type="submission" date="2017-09" db="EMBL/GenBank/DDBJ databases">
        <title>FDA dAtabase for Regulatory Grade micrObial Sequences (FDA-ARGOS): Supporting development and validation of Infectious Disease Dx tests.</title>
        <authorList>
            <person name="Minogue T."/>
            <person name="Wolcott M."/>
            <person name="Wasieloski L."/>
            <person name="Aguilar W."/>
            <person name="Moore D."/>
            <person name="Tallon L."/>
            <person name="Sadzewicz L."/>
            <person name="Ott S."/>
            <person name="Zhao X."/>
            <person name="Nagaraj S."/>
            <person name="Vavikolanu K."/>
            <person name="Aluvathingal J."/>
            <person name="Nadendla S."/>
            <person name="Sichtig H."/>
        </authorList>
    </citation>
    <scope>NUCLEOTIDE SEQUENCE [LARGE SCALE GENOMIC DNA]</scope>
    <source>
        <strain evidence="2">FDAARGOS_387</strain>
    </source>
</reference>
<comment type="caution">
    <text evidence="1">The sequence shown here is derived from an EMBL/GenBank/DDBJ whole genome shotgun (WGS) entry which is preliminary data.</text>
</comment>
<keyword evidence="2" id="KW-1185">Reference proteome</keyword>
<accession>A0A2C6DJK9</accession>
<dbReference type="EMBL" id="PDDX01000001">
    <property type="protein sequence ID" value="PHI28625.1"/>
    <property type="molecule type" value="Genomic_DNA"/>
</dbReference>
<evidence type="ECO:0000313" key="2">
    <source>
        <dbReference type="Proteomes" id="UP000224974"/>
    </source>
</evidence>
<protein>
    <submittedName>
        <fullName evidence="1">Uncharacterized protein</fullName>
    </submittedName>
</protein>
<sequence length="59" mass="6689">MEIPTRVWKGTTALALAPKGEYQDGASKTEGFSFYIISASTLSDFNPTFFHMYNQMRFS</sequence>